<evidence type="ECO:0000256" key="2">
    <source>
        <dbReference type="ARBA" id="ARBA00022833"/>
    </source>
</evidence>
<dbReference type="GO" id="GO:0046872">
    <property type="term" value="F:metal ion binding"/>
    <property type="evidence" value="ECO:0007669"/>
    <property type="project" value="UniProtKB-KW"/>
</dbReference>
<feature type="region of interest" description="Disordered" evidence="3">
    <location>
        <begin position="47"/>
        <end position="69"/>
    </location>
</feature>
<evidence type="ECO:0000256" key="3">
    <source>
        <dbReference type="SAM" id="MobiDB-lite"/>
    </source>
</evidence>
<keyword evidence="2" id="KW-0862">Zinc</keyword>
<evidence type="ECO:0000256" key="1">
    <source>
        <dbReference type="ARBA" id="ARBA00022723"/>
    </source>
</evidence>
<sequence>MGKNKDEDIIKCSTCEKEMHEDDVIHVRGKPYCDNCYKEAEEFIVFEEDYDDNDDDDDDDDDDNDDDDD</sequence>
<accession>A0A0F9LRW5</accession>
<keyword evidence="1" id="KW-0479">Metal-binding</keyword>
<comment type="caution">
    <text evidence="5">The sequence shown here is derived from an EMBL/GenBank/DDBJ whole genome shotgun (WGS) entry which is preliminary data.</text>
</comment>
<proteinExistence type="predicted"/>
<dbReference type="Pfam" id="PF00412">
    <property type="entry name" value="LIM"/>
    <property type="match status" value="1"/>
</dbReference>
<reference evidence="5" key="1">
    <citation type="journal article" date="2015" name="Nature">
        <title>Complex archaea that bridge the gap between prokaryotes and eukaryotes.</title>
        <authorList>
            <person name="Spang A."/>
            <person name="Saw J.H."/>
            <person name="Jorgensen S.L."/>
            <person name="Zaremba-Niedzwiedzka K."/>
            <person name="Martijn J."/>
            <person name="Lind A.E."/>
            <person name="van Eijk R."/>
            <person name="Schleper C."/>
            <person name="Guy L."/>
            <person name="Ettema T.J."/>
        </authorList>
    </citation>
    <scope>NUCLEOTIDE SEQUENCE</scope>
</reference>
<dbReference type="Gene3D" id="2.10.110.10">
    <property type="entry name" value="Cysteine Rich Protein"/>
    <property type="match status" value="1"/>
</dbReference>
<dbReference type="EMBL" id="LAZR01005693">
    <property type="protein sequence ID" value="KKM97899.1"/>
    <property type="molecule type" value="Genomic_DNA"/>
</dbReference>
<evidence type="ECO:0000313" key="5">
    <source>
        <dbReference type="EMBL" id="KKM97899.1"/>
    </source>
</evidence>
<organism evidence="5">
    <name type="scientific">marine sediment metagenome</name>
    <dbReference type="NCBI Taxonomy" id="412755"/>
    <lineage>
        <taxon>unclassified sequences</taxon>
        <taxon>metagenomes</taxon>
        <taxon>ecological metagenomes</taxon>
    </lineage>
</organism>
<dbReference type="SUPFAM" id="SSF57716">
    <property type="entry name" value="Glucocorticoid receptor-like (DNA-binding domain)"/>
    <property type="match status" value="1"/>
</dbReference>
<dbReference type="InterPro" id="IPR001781">
    <property type="entry name" value="Znf_LIM"/>
</dbReference>
<gene>
    <name evidence="5" type="ORF">LCGC14_1163350</name>
</gene>
<protein>
    <recommendedName>
        <fullName evidence="4">LIM zinc-binding domain-containing protein</fullName>
    </recommendedName>
</protein>
<dbReference type="AlphaFoldDB" id="A0A0F9LRW5"/>
<name>A0A0F9LRW5_9ZZZZ</name>
<feature type="domain" description="LIM zinc-binding" evidence="4">
    <location>
        <begin position="10"/>
        <end position="39"/>
    </location>
</feature>
<evidence type="ECO:0000259" key="4">
    <source>
        <dbReference type="Pfam" id="PF00412"/>
    </source>
</evidence>